<name>A0A7G8KWI5_9VIRU</name>
<evidence type="ECO:0000313" key="1">
    <source>
        <dbReference type="EMBL" id="QNJ47533.1"/>
    </source>
</evidence>
<proteinExistence type="predicted"/>
<accession>A0A7G8KWI5</accession>
<protein>
    <submittedName>
        <fullName evidence="1">Capsid protein</fullName>
    </submittedName>
</protein>
<dbReference type="EMBL" id="MT293417">
    <property type="protein sequence ID" value="QNJ47533.1"/>
    <property type="molecule type" value="Genomic_DNA"/>
</dbReference>
<reference evidence="1" key="1">
    <citation type="journal article" date="2020" name="Nat. Commun.">
        <title>Entamoeba and Giardia parasites implicated as hosts of CRESS viruses.</title>
        <authorList>
            <person name="Kinsella C.M."/>
            <person name="Bart A."/>
            <person name="Deijs M."/>
            <person name="Broekhuizen P."/>
            <person name="Kaczorowska J."/>
            <person name="Jebbink M.F."/>
            <person name="van Gool T."/>
            <person name="Cotten M."/>
            <person name="van der Hoek L."/>
        </authorList>
    </citation>
    <scope>NUCLEOTIDE SEQUENCE</scope>
    <source>
        <strain evidence="1">84-AMS-02</strain>
    </source>
</reference>
<sequence>MALDLINHMVRKLVRRRAIRRTRRRRTVRRRLYRRRTFRRRTYRRRRYRRRYQPKTVNMKYRTVHSIGDFINLPHRLSDPAMIYYAYYSSSPATSLAKSNLLRCLNNLYSFVSTDYLSNMDKYTFPVDDMNKLNGAPNKIAFNAWNPYLDSSLLGPNYNVYASMYNYFKYRGIKVKWIPNVRTSNLIQPRMTGIAVNKTNYLYENTQNVPTQVITSATDSVTEYRDGSQYALYANGSGQSSGISSLANVQTHTVAGNQNIPTYESFTPSYEDNFGYAPSLKMHVLFSKDDYDSEPIIASPIDGIAMISESVYKTKPYVQNMKTQNYKIYDMSKPFKFYCRPYCASKADEVTGYEAKNDDELDQNTKIYNGDTILKKKTRLPKQVVNYQSMVNLVDPTNTAVINKWQSRIVDKNFLNPVLFGYFFTADGLEVDHWLGSIQGLVGTPDFDKCVVRYAKMLSSYGHFEITVYATFNELNNIKNN</sequence>
<organism evidence="1">
    <name type="scientific">Entamoeba-associated CRESS DNA virus 3</name>
    <dbReference type="NCBI Taxonomy" id="2766563"/>
    <lineage>
        <taxon>Viruses</taxon>
        <taxon>Monodnaviria</taxon>
        <taxon>Shotokuvirae</taxon>
        <taxon>Cressdnaviricota</taxon>
        <taxon>Arfiviricetes</taxon>
        <taxon>Rohanvirales</taxon>
        <taxon>Nenyaviridae</taxon>
        <taxon>Mazarbulvirus</taxon>
        <taxon>Mazarbulvirus hasufel</taxon>
    </lineage>
</organism>